<dbReference type="Pfam" id="PF03493">
    <property type="entry name" value="BK_channel_a"/>
    <property type="match status" value="2"/>
</dbReference>
<keyword evidence="10" id="KW-0460">Magnesium</keyword>
<comment type="similarity">
    <text evidence="19">Belongs to the potassium channel family. Calcium-activated (TC 1.A.1.3) subfamily. Slo sub-subfamily.</text>
</comment>
<dbReference type="InterPro" id="IPR003929">
    <property type="entry name" value="K_chnl_BK_asu"/>
</dbReference>
<evidence type="ECO:0000256" key="14">
    <source>
        <dbReference type="ARBA" id="ARBA00023065"/>
    </source>
</evidence>
<keyword evidence="16" id="KW-0407">Ion channel</keyword>
<evidence type="ECO:0000256" key="15">
    <source>
        <dbReference type="ARBA" id="ARBA00023136"/>
    </source>
</evidence>
<dbReference type="WBParaSite" id="Minc3s01629g25225">
    <property type="protein sequence ID" value="Minc3s01629g25225"/>
    <property type="gene ID" value="Minc3s01629g25225"/>
</dbReference>
<dbReference type="InterPro" id="IPR005821">
    <property type="entry name" value="Ion_trans_dom"/>
</dbReference>
<keyword evidence="4" id="KW-0633">Potassium transport</keyword>
<dbReference type="SUPFAM" id="SSF81324">
    <property type="entry name" value="Voltage-gated potassium channels"/>
    <property type="match status" value="1"/>
</dbReference>
<evidence type="ECO:0000256" key="10">
    <source>
        <dbReference type="ARBA" id="ARBA00022842"/>
    </source>
</evidence>
<keyword evidence="8" id="KW-0631">Potassium channel</keyword>
<dbReference type="PRINTS" id="PR01449">
    <property type="entry name" value="BKCHANNELA"/>
</dbReference>
<keyword evidence="22" id="KW-1185">Reference proteome</keyword>
<dbReference type="GO" id="GO:0045211">
    <property type="term" value="C:postsynaptic membrane"/>
    <property type="evidence" value="ECO:0007669"/>
    <property type="project" value="TreeGrafter"/>
</dbReference>
<keyword evidence="7" id="KW-0479">Metal-binding</keyword>
<organism evidence="22 23">
    <name type="scientific">Meloidogyne incognita</name>
    <name type="common">Southern root-knot nematode worm</name>
    <name type="synonym">Oxyuris incognita</name>
    <dbReference type="NCBI Taxonomy" id="6306"/>
    <lineage>
        <taxon>Eukaryota</taxon>
        <taxon>Metazoa</taxon>
        <taxon>Ecdysozoa</taxon>
        <taxon>Nematoda</taxon>
        <taxon>Chromadorea</taxon>
        <taxon>Rhabditida</taxon>
        <taxon>Tylenchina</taxon>
        <taxon>Tylenchomorpha</taxon>
        <taxon>Tylenchoidea</taxon>
        <taxon>Meloidogynidae</taxon>
        <taxon>Meloidogyninae</taxon>
        <taxon>Meloidogyne</taxon>
        <taxon>Meloidogyne incognita group</taxon>
    </lineage>
</organism>
<evidence type="ECO:0000256" key="17">
    <source>
        <dbReference type="ARBA" id="ARBA00029579"/>
    </source>
</evidence>
<feature type="transmembrane region" description="Helical" evidence="20">
    <location>
        <begin position="220"/>
        <end position="237"/>
    </location>
</feature>
<keyword evidence="9" id="KW-0106">Calcium</keyword>
<dbReference type="InterPro" id="IPR047871">
    <property type="entry name" value="K_chnl_Slo-like"/>
</dbReference>
<dbReference type="Gene3D" id="3.40.50.720">
    <property type="entry name" value="NAD(P)-binding Rossmann-like Domain"/>
    <property type="match status" value="2"/>
</dbReference>
<evidence type="ECO:0000313" key="22">
    <source>
        <dbReference type="Proteomes" id="UP000887563"/>
    </source>
</evidence>
<keyword evidence="11" id="KW-0851">Voltage-gated channel</keyword>
<name>A0A914MCH1_MELIC</name>
<dbReference type="Pfam" id="PF22614">
    <property type="entry name" value="Slo-like_RCK"/>
    <property type="match status" value="2"/>
</dbReference>
<feature type="transmembrane region" description="Helical" evidence="20">
    <location>
        <begin position="336"/>
        <end position="357"/>
    </location>
</feature>
<dbReference type="GO" id="GO:0050804">
    <property type="term" value="P:modulation of chemical synaptic transmission"/>
    <property type="evidence" value="ECO:0007669"/>
    <property type="project" value="UniProtKB-ARBA"/>
</dbReference>
<evidence type="ECO:0000256" key="16">
    <source>
        <dbReference type="ARBA" id="ARBA00023303"/>
    </source>
</evidence>
<evidence type="ECO:0000256" key="2">
    <source>
        <dbReference type="ARBA" id="ARBA00022448"/>
    </source>
</evidence>
<keyword evidence="5" id="KW-0597">Phosphoprotein</keyword>
<dbReference type="SUPFAM" id="SSF51735">
    <property type="entry name" value="NAD(P)-binding Rossmann-fold domains"/>
    <property type="match status" value="1"/>
</dbReference>
<dbReference type="GO" id="GO:0034702">
    <property type="term" value="C:monoatomic ion channel complex"/>
    <property type="evidence" value="ECO:0007669"/>
    <property type="project" value="UniProtKB-KW"/>
</dbReference>
<keyword evidence="3" id="KW-1003">Cell membrane</keyword>
<comment type="subcellular location">
    <subcellularLocation>
        <location evidence="1">Cell membrane</location>
        <topology evidence="1">Multi-pass membrane protein</topology>
    </subcellularLocation>
</comment>
<evidence type="ECO:0000256" key="19">
    <source>
        <dbReference type="ARBA" id="ARBA00060897"/>
    </source>
</evidence>
<evidence type="ECO:0000256" key="3">
    <source>
        <dbReference type="ARBA" id="ARBA00022475"/>
    </source>
</evidence>
<evidence type="ECO:0000256" key="12">
    <source>
        <dbReference type="ARBA" id="ARBA00022958"/>
    </source>
</evidence>
<evidence type="ECO:0000256" key="5">
    <source>
        <dbReference type="ARBA" id="ARBA00022553"/>
    </source>
</evidence>
<dbReference type="InterPro" id="IPR036291">
    <property type="entry name" value="NAD(P)-bd_dom_sf"/>
</dbReference>
<feature type="domain" description="RCK N-terminal" evidence="21">
    <location>
        <begin position="380"/>
        <end position="523"/>
    </location>
</feature>
<evidence type="ECO:0000256" key="20">
    <source>
        <dbReference type="SAM" id="Phobius"/>
    </source>
</evidence>
<feature type="domain" description="RCK N-terminal" evidence="21">
    <location>
        <begin position="868"/>
        <end position="1019"/>
    </location>
</feature>
<protein>
    <recommendedName>
        <fullName evidence="17">BK channel</fullName>
    </recommendedName>
    <alternativeName>
        <fullName evidence="18">Maxi K channel</fullName>
    </alternativeName>
</protein>
<dbReference type="Proteomes" id="UP000887563">
    <property type="component" value="Unplaced"/>
</dbReference>
<feature type="transmembrane region" description="Helical" evidence="20">
    <location>
        <begin position="49"/>
        <end position="72"/>
    </location>
</feature>
<dbReference type="GO" id="GO:0046872">
    <property type="term" value="F:metal ion binding"/>
    <property type="evidence" value="ECO:0007669"/>
    <property type="project" value="UniProtKB-KW"/>
</dbReference>
<dbReference type="FunFam" id="1.10.287.70:FF:000015">
    <property type="entry name" value="Calcium-activated potassium channel subunit alpha-1 isoform X7"/>
    <property type="match status" value="1"/>
</dbReference>
<dbReference type="InterPro" id="IPR003148">
    <property type="entry name" value="RCK_N"/>
</dbReference>
<evidence type="ECO:0000256" key="18">
    <source>
        <dbReference type="ARBA" id="ARBA00031999"/>
    </source>
</evidence>
<dbReference type="PROSITE" id="PS51201">
    <property type="entry name" value="RCK_N"/>
    <property type="match status" value="2"/>
</dbReference>
<feature type="transmembrane region" description="Helical" evidence="20">
    <location>
        <begin position="192"/>
        <end position="208"/>
    </location>
</feature>
<dbReference type="PANTHER" id="PTHR10027:SF33">
    <property type="entry name" value="CALCIUM-ACTIVATED POTASSIUM CHANNEL SUBUNIT ALPHA-1-RELATED"/>
    <property type="match status" value="1"/>
</dbReference>
<evidence type="ECO:0000256" key="11">
    <source>
        <dbReference type="ARBA" id="ARBA00022882"/>
    </source>
</evidence>
<evidence type="ECO:0000313" key="23">
    <source>
        <dbReference type="WBParaSite" id="Minc3s01629g25225"/>
    </source>
</evidence>
<proteinExistence type="inferred from homology"/>
<dbReference type="PANTHER" id="PTHR10027">
    <property type="entry name" value="CALCIUM-ACTIVATED POTASSIUM CHANNEL ALPHA CHAIN"/>
    <property type="match status" value="1"/>
</dbReference>
<evidence type="ECO:0000256" key="4">
    <source>
        <dbReference type="ARBA" id="ARBA00022538"/>
    </source>
</evidence>
<dbReference type="GO" id="GO:0060072">
    <property type="term" value="F:large conductance calcium-activated potassium channel activity"/>
    <property type="evidence" value="ECO:0007669"/>
    <property type="project" value="TreeGrafter"/>
</dbReference>
<dbReference type="FunFam" id="3.40.50.720:FF:000005">
    <property type="entry name" value="calcium-activated potassium channel subunit alpha-1 isoform X6"/>
    <property type="match status" value="1"/>
</dbReference>
<keyword evidence="13 20" id="KW-1133">Transmembrane helix</keyword>
<keyword evidence="2" id="KW-0813">Transport</keyword>
<evidence type="ECO:0000256" key="7">
    <source>
        <dbReference type="ARBA" id="ARBA00022723"/>
    </source>
</evidence>
<keyword evidence="14" id="KW-0406">Ion transport</keyword>
<evidence type="ECO:0000259" key="21">
    <source>
        <dbReference type="PROSITE" id="PS51201"/>
    </source>
</evidence>
<feature type="transmembrane region" description="Helical" evidence="20">
    <location>
        <begin position="149"/>
        <end position="167"/>
    </location>
</feature>
<keyword evidence="15 20" id="KW-0472">Membrane</keyword>
<evidence type="ECO:0000256" key="6">
    <source>
        <dbReference type="ARBA" id="ARBA00022692"/>
    </source>
</evidence>
<keyword evidence="6 20" id="KW-0812">Transmembrane</keyword>
<feature type="transmembrane region" description="Helical" evidence="20">
    <location>
        <begin position="276"/>
        <end position="294"/>
    </location>
</feature>
<evidence type="ECO:0000256" key="1">
    <source>
        <dbReference type="ARBA" id="ARBA00004651"/>
    </source>
</evidence>
<dbReference type="GO" id="GO:0009410">
    <property type="term" value="P:response to xenobiotic stimulus"/>
    <property type="evidence" value="ECO:0007669"/>
    <property type="project" value="UniProtKB-ARBA"/>
</dbReference>
<sequence length="1019" mass="115684">MGEYYQQQKGGGGGYGQVSYGYPAMHCNISRAYMDLTEMERKCLEQRKYWCFLLSSIVTFCVSMLLVVIWRISTHLFLQPRERGGGGGGLSEPLIQDVESYKQGGIIKTKIAATTNQEMRKEPVQIGWMTEAKDWAGELISGQSMTGRILVVLVFLLSIGSLIIYFVDTYRDSFQVETCVPWSESPTQQIDLGFNIFFLIYFFIRFIAASDKVWFLLDRYSFVDFFTIPPSFVAIYLERNWIGLRFLRALRLMTVPDILQYLNILKTSSSIRLTQLLSIFISTCLAGAGVIHLLENSGDPWKDFVNSHRISYPDCVYILLVTMSTVGYGDIYCTTVLGRGFMVFFILGGLAMFASFVPEIAELIGNRQKYGGEYKGEHGKRHIVVCGHINYESVSHFLQDFLHEDREDVDVEVVFLHRVVPDLELEGLFKRHFTKVEFFTGTVMDSIDLQRVKVDEADACLVLANKYSSDPDAEDAANIMRVISIKNYSSEIRVIVQLMQYHNKAYLLNIPSWDWRRGDDVICLAELKLGFIAQSCLAPGFSTMMANLFAMRSFKTSPHTPEWLNEYLRGSGMEMYTETMSSSFIGMRFPDAAEFAFFFENFFKCWGFHSLSQKIFLLPSASKHTPDWLSLYLCGAGMEMYTEMLSHSFVGLRFPDAADLLFTRLGLLLLAIELKDEDKKECSIAINPGPVTVILPQTQGFFIAQSADEVKSAPGWARTTNLSVNSRTRCRLRHGSNWWSFPFYSISFYWCKICHADVYDVSLIKKCKCKNLSLFRKGGKVLMKRASTITGALSTKIRNGSIMGTKLDSELKQLINFENGKENLINTADLFEQQEMKYDSTGMFHWCNPRSIEECILDRSQAAMTVLNGHVVVCLFADKDSPLIGLRNFIMPLRSSNFHYHELKHVVIVGDVEYLRHEWKTLHNLPKISILNGNPLSRADLRAVNINLCVMCVIISARIPNPNEDPTLADKEAILASLNIKAMEFEEGLLNTIPVQRVVVPTVPLPNTGAFSLLSQIWI</sequence>
<evidence type="ECO:0000256" key="8">
    <source>
        <dbReference type="ARBA" id="ARBA00022826"/>
    </source>
</evidence>
<dbReference type="AlphaFoldDB" id="A0A914MCH1"/>
<accession>A0A914MCH1</accession>
<dbReference type="FunFam" id="1.20.120.350:FF:000035">
    <property type="entry name" value="Calcium-activated potassium channel slowpoke"/>
    <property type="match status" value="1"/>
</dbReference>
<dbReference type="Gene3D" id="1.10.287.70">
    <property type="match status" value="1"/>
</dbReference>
<dbReference type="PRINTS" id="PR00169">
    <property type="entry name" value="KCHANNEL"/>
</dbReference>
<dbReference type="Pfam" id="PF00520">
    <property type="entry name" value="Ion_trans"/>
    <property type="match status" value="1"/>
</dbReference>
<reference evidence="23" key="1">
    <citation type="submission" date="2022-11" db="UniProtKB">
        <authorList>
            <consortium name="WormBaseParasite"/>
        </authorList>
    </citation>
    <scope>IDENTIFICATION</scope>
</reference>
<keyword evidence="12" id="KW-0630">Potassium</keyword>
<evidence type="ECO:0000256" key="13">
    <source>
        <dbReference type="ARBA" id="ARBA00022989"/>
    </source>
</evidence>
<evidence type="ECO:0000256" key="9">
    <source>
        <dbReference type="ARBA" id="ARBA00022837"/>
    </source>
</evidence>
<feature type="transmembrane region" description="Helical" evidence="20">
    <location>
        <begin position="310"/>
        <end position="329"/>
    </location>
</feature>